<proteinExistence type="predicted"/>
<gene>
    <name evidence="1" type="ORF">Ctaglu_16660</name>
</gene>
<organism evidence="1 2">
    <name type="scientific">Clostridium tagluense</name>
    <dbReference type="NCBI Taxonomy" id="360422"/>
    <lineage>
        <taxon>Bacteria</taxon>
        <taxon>Bacillati</taxon>
        <taxon>Bacillota</taxon>
        <taxon>Clostridia</taxon>
        <taxon>Eubacteriales</taxon>
        <taxon>Clostridiaceae</taxon>
        <taxon>Clostridium</taxon>
    </lineage>
</organism>
<name>A0A401UKF0_9CLOT</name>
<keyword evidence="2" id="KW-1185">Reference proteome</keyword>
<dbReference type="InterPro" id="IPR015315">
    <property type="entry name" value="DUF1963"/>
</dbReference>
<sequence length="220" mass="25656">MVKKYNIDFIEEKEKVKIPVTKFGGQPLWIDKVMWPIDKENGETMRFICQIELYPEIFGDNQFKMAYLFAAEEWNNYVLICEAADEKVFTKEIVDGPTIYRMVKKRKNDVFLTEEECEFTVNLTLGEDYNFVHQEPYFIGDELVFEDSPEDYDEVLNGNKIGGTPLFLNCDELPEEDTWKLLLQLDATTLPFELNFGDAGMGFFFINMKDGSLKFTIESC</sequence>
<dbReference type="PANTHER" id="PTHR36436:SF6">
    <property type="entry name" value="SLL5081 PROTEIN"/>
    <property type="match status" value="1"/>
</dbReference>
<accession>A0A401UKF0</accession>
<dbReference type="Gene3D" id="2.30.320.10">
    <property type="entry name" value="YwqG-like"/>
    <property type="match status" value="2"/>
</dbReference>
<comment type="caution">
    <text evidence="1">The sequence shown here is derived from an EMBL/GenBank/DDBJ whole genome shotgun (WGS) entry which is preliminary data.</text>
</comment>
<dbReference type="EMBL" id="BHYK01000007">
    <property type="protein sequence ID" value="GCD10043.1"/>
    <property type="molecule type" value="Genomic_DNA"/>
</dbReference>
<evidence type="ECO:0000313" key="2">
    <source>
        <dbReference type="Proteomes" id="UP000287872"/>
    </source>
</evidence>
<dbReference type="Pfam" id="PF09234">
    <property type="entry name" value="DUF1963"/>
    <property type="match status" value="1"/>
</dbReference>
<dbReference type="OrthoDB" id="253985at2"/>
<evidence type="ECO:0008006" key="3">
    <source>
        <dbReference type="Google" id="ProtNLM"/>
    </source>
</evidence>
<dbReference type="RefSeq" id="WP_125000016.1">
    <property type="nucleotide sequence ID" value="NZ_BHYK01000007.1"/>
</dbReference>
<evidence type="ECO:0000313" key="1">
    <source>
        <dbReference type="EMBL" id="GCD10043.1"/>
    </source>
</evidence>
<dbReference type="PANTHER" id="PTHR36436">
    <property type="entry name" value="SLL5081 PROTEIN"/>
    <property type="match status" value="1"/>
</dbReference>
<dbReference type="InterPro" id="IPR035948">
    <property type="entry name" value="YwqG-like_sf"/>
</dbReference>
<protein>
    <recommendedName>
        <fullName evidence="3">DUF1963 domain-containing protein</fullName>
    </recommendedName>
</protein>
<dbReference type="SUPFAM" id="SSF103032">
    <property type="entry name" value="Hypothetical protein YwqG"/>
    <property type="match status" value="1"/>
</dbReference>
<dbReference type="Proteomes" id="UP000287872">
    <property type="component" value="Unassembled WGS sequence"/>
</dbReference>
<dbReference type="AlphaFoldDB" id="A0A401UKF0"/>
<reference evidence="1 2" key="1">
    <citation type="submission" date="2018-11" db="EMBL/GenBank/DDBJ databases">
        <title>Genome sequencing and assembly of Clostridium tagluense strain A121.</title>
        <authorList>
            <person name="Murakami T."/>
            <person name="Segawa T."/>
            <person name="Shcherbakova V.A."/>
            <person name="Mori H."/>
            <person name="Yoshimura Y."/>
        </authorList>
    </citation>
    <scope>NUCLEOTIDE SEQUENCE [LARGE SCALE GENOMIC DNA]</scope>
    <source>
        <strain evidence="1 2">A121</strain>
    </source>
</reference>